<dbReference type="EMBL" id="MJEQ01037192">
    <property type="protein sequence ID" value="OIS97548.1"/>
    <property type="molecule type" value="Genomic_DNA"/>
</dbReference>
<dbReference type="STRING" id="49451.A0A1J6HXH8"/>
<gene>
    <name evidence="1" type="ORF">A4A49_31889</name>
</gene>
<accession>A0A1J6HXH8</accession>
<evidence type="ECO:0000313" key="1">
    <source>
        <dbReference type="EMBL" id="OIS97548.1"/>
    </source>
</evidence>
<name>A0A1J6HXH8_NICAT</name>
<keyword evidence="2" id="KW-1185">Reference proteome</keyword>
<proteinExistence type="predicted"/>
<dbReference type="Proteomes" id="UP000187609">
    <property type="component" value="Unassembled WGS sequence"/>
</dbReference>
<evidence type="ECO:0000313" key="2">
    <source>
        <dbReference type="Proteomes" id="UP000187609"/>
    </source>
</evidence>
<reference evidence="1" key="1">
    <citation type="submission" date="2016-11" db="EMBL/GenBank/DDBJ databases">
        <title>The genome of Nicotiana attenuata.</title>
        <authorList>
            <person name="Xu S."/>
            <person name="Brockmoeller T."/>
            <person name="Gaquerel E."/>
            <person name="Navarro A."/>
            <person name="Kuhl H."/>
            <person name="Gase K."/>
            <person name="Ling Z."/>
            <person name="Zhou W."/>
            <person name="Kreitzer C."/>
            <person name="Stanke M."/>
            <person name="Tang H."/>
            <person name="Lyons E."/>
            <person name="Pandey P."/>
            <person name="Pandey S.P."/>
            <person name="Timmermann B."/>
            <person name="Baldwin I.T."/>
        </authorList>
    </citation>
    <scope>NUCLEOTIDE SEQUENCE [LARGE SCALE GENOMIC DNA]</scope>
    <source>
        <strain evidence="1">UT</strain>
    </source>
</reference>
<dbReference type="Gramene" id="OIS97548">
    <property type="protein sequence ID" value="OIS97548"/>
    <property type="gene ID" value="A4A49_31889"/>
</dbReference>
<sequence>MKPCPKVPADVGEEHKKALLELKNSKARRNATIEEIRIAATGGSNIGGESGTSSCNDALSPKPRGPIYNFINSQARQATLNSKWKKEERKLVCQQIGRFFFSSGIPFNFANDPYYLPMFEGVANFGPGFQPPTMHELRTSILKEEVANINRMLEDYKNS</sequence>
<dbReference type="AlphaFoldDB" id="A0A1J6HXH8"/>
<organism evidence="1 2">
    <name type="scientific">Nicotiana attenuata</name>
    <name type="common">Coyote tobacco</name>
    <dbReference type="NCBI Taxonomy" id="49451"/>
    <lineage>
        <taxon>Eukaryota</taxon>
        <taxon>Viridiplantae</taxon>
        <taxon>Streptophyta</taxon>
        <taxon>Embryophyta</taxon>
        <taxon>Tracheophyta</taxon>
        <taxon>Spermatophyta</taxon>
        <taxon>Magnoliopsida</taxon>
        <taxon>eudicotyledons</taxon>
        <taxon>Gunneridae</taxon>
        <taxon>Pentapetalae</taxon>
        <taxon>asterids</taxon>
        <taxon>lamiids</taxon>
        <taxon>Solanales</taxon>
        <taxon>Solanaceae</taxon>
        <taxon>Nicotianoideae</taxon>
        <taxon>Nicotianeae</taxon>
        <taxon>Nicotiana</taxon>
    </lineage>
</organism>
<comment type="caution">
    <text evidence="1">The sequence shown here is derived from an EMBL/GenBank/DDBJ whole genome shotgun (WGS) entry which is preliminary data.</text>
</comment>
<protein>
    <submittedName>
        <fullName evidence="1">Uncharacterized protein</fullName>
    </submittedName>
</protein>
<dbReference type="OMA" id="EISGCTM"/>